<reference evidence="8 9" key="1">
    <citation type="journal article" date="2015" name="Proc. Natl. Acad. Sci. U.S.A.">
        <title>The resurrection genome of Boea hygrometrica: A blueprint for survival of dehydration.</title>
        <authorList>
            <person name="Xiao L."/>
            <person name="Yang G."/>
            <person name="Zhang L."/>
            <person name="Yang X."/>
            <person name="Zhao S."/>
            <person name="Ji Z."/>
            <person name="Zhou Q."/>
            <person name="Hu M."/>
            <person name="Wang Y."/>
            <person name="Chen M."/>
            <person name="Xu Y."/>
            <person name="Jin H."/>
            <person name="Xiao X."/>
            <person name="Hu G."/>
            <person name="Bao F."/>
            <person name="Hu Y."/>
            <person name="Wan P."/>
            <person name="Li L."/>
            <person name="Deng X."/>
            <person name="Kuang T."/>
            <person name="Xiang C."/>
            <person name="Zhu J.K."/>
            <person name="Oliver M.J."/>
            <person name="He Y."/>
        </authorList>
    </citation>
    <scope>NUCLEOTIDE SEQUENCE [LARGE SCALE GENOMIC DNA]</scope>
    <source>
        <strain evidence="9">cv. XS01</strain>
    </source>
</reference>
<protein>
    <submittedName>
        <fullName evidence="8">Uncharacterized protein</fullName>
    </submittedName>
</protein>
<dbReference type="InterPro" id="IPR016024">
    <property type="entry name" value="ARM-type_fold"/>
</dbReference>
<keyword evidence="6" id="KW-0539">Nucleus</keyword>
<gene>
    <name evidence="8" type="ORF">F511_11382</name>
</gene>
<dbReference type="GO" id="GO:0051301">
    <property type="term" value="P:cell division"/>
    <property type="evidence" value="ECO:0007669"/>
    <property type="project" value="UniProtKB-KW"/>
</dbReference>
<dbReference type="InterPro" id="IPR039776">
    <property type="entry name" value="Pds5"/>
</dbReference>
<dbReference type="GO" id="GO:0006281">
    <property type="term" value="P:DNA repair"/>
    <property type="evidence" value="ECO:0007669"/>
    <property type="project" value="UniProtKB-KW"/>
</dbReference>
<dbReference type="CDD" id="cd19953">
    <property type="entry name" value="PDS5"/>
    <property type="match status" value="1"/>
</dbReference>
<dbReference type="Gene3D" id="1.25.10.10">
    <property type="entry name" value="Leucine-rich Repeat Variant"/>
    <property type="match status" value="1"/>
</dbReference>
<evidence type="ECO:0000313" key="9">
    <source>
        <dbReference type="Proteomes" id="UP000250235"/>
    </source>
</evidence>
<evidence type="ECO:0000256" key="2">
    <source>
        <dbReference type="ARBA" id="ARBA00022618"/>
    </source>
</evidence>
<evidence type="ECO:0000256" key="4">
    <source>
        <dbReference type="ARBA" id="ARBA00022776"/>
    </source>
</evidence>
<dbReference type="OrthoDB" id="200660at2759"/>
<dbReference type="PANTHER" id="PTHR12663">
    <property type="entry name" value="ANDROGEN INDUCED INHIBITOR OF PROLIFERATION AS3 / PDS5-RELATED"/>
    <property type="match status" value="1"/>
</dbReference>
<evidence type="ECO:0000256" key="5">
    <source>
        <dbReference type="ARBA" id="ARBA00023204"/>
    </source>
</evidence>
<keyword evidence="4" id="KW-0498">Mitosis</keyword>
<evidence type="ECO:0000256" key="1">
    <source>
        <dbReference type="ARBA" id="ARBA00004123"/>
    </source>
</evidence>
<dbReference type="GO" id="GO:0005634">
    <property type="term" value="C:nucleus"/>
    <property type="evidence" value="ECO:0007669"/>
    <property type="project" value="UniProtKB-SubCell"/>
</dbReference>
<dbReference type="EMBL" id="KV019044">
    <property type="protein sequence ID" value="KZV16550.1"/>
    <property type="molecule type" value="Genomic_DNA"/>
</dbReference>
<organism evidence="8 9">
    <name type="scientific">Dorcoceras hygrometricum</name>
    <dbReference type="NCBI Taxonomy" id="472368"/>
    <lineage>
        <taxon>Eukaryota</taxon>
        <taxon>Viridiplantae</taxon>
        <taxon>Streptophyta</taxon>
        <taxon>Embryophyta</taxon>
        <taxon>Tracheophyta</taxon>
        <taxon>Spermatophyta</taxon>
        <taxon>Magnoliopsida</taxon>
        <taxon>eudicotyledons</taxon>
        <taxon>Gunneridae</taxon>
        <taxon>Pentapetalae</taxon>
        <taxon>asterids</taxon>
        <taxon>lamiids</taxon>
        <taxon>Lamiales</taxon>
        <taxon>Gesneriaceae</taxon>
        <taxon>Didymocarpoideae</taxon>
        <taxon>Trichosporeae</taxon>
        <taxon>Loxocarpinae</taxon>
        <taxon>Dorcoceras</taxon>
    </lineage>
</organism>
<dbReference type="AlphaFoldDB" id="A0A2Z7AC16"/>
<proteinExistence type="predicted"/>
<name>A0A2Z7AC16_9LAMI</name>
<dbReference type="SUPFAM" id="SSF48371">
    <property type="entry name" value="ARM repeat"/>
    <property type="match status" value="1"/>
</dbReference>
<evidence type="ECO:0000256" key="3">
    <source>
        <dbReference type="ARBA" id="ARBA00022763"/>
    </source>
</evidence>
<accession>A0A2Z7AC16</accession>
<evidence type="ECO:0000313" key="8">
    <source>
        <dbReference type="EMBL" id="KZV16550.1"/>
    </source>
</evidence>
<dbReference type="GO" id="GO:0007064">
    <property type="term" value="P:mitotic sister chromatid cohesion"/>
    <property type="evidence" value="ECO:0007669"/>
    <property type="project" value="InterPro"/>
</dbReference>
<keyword evidence="2" id="KW-0132">Cell division</keyword>
<dbReference type="Proteomes" id="UP000250235">
    <property type="component" value="Unassembled WGS sequence"/>
</dbReference>
<dbReference type="PANTHER" id="PTHR12663:SF50">
    <property type="entry name" value="SISTER CHROMATID COHESION PROTEIN PDS5 HOMOLOG B"/>
    <property type="match status" value="1"/>
</dbReference>
<evidence type="ECO:0000256" key="7">
    <source>
        <dbReference type="ARBA" id="ARBA00023306"/>
    </source>
</evidence>
<evidence type="ECO:0000256" key="6">
    <source>
        <dbReference type="ARBA" id="ARBA00023242"/>
    </source>
</evidence>
<keyword evidence="5" id="KW-0234">DNA repair</keyword>
<comment type="subcellular location">
    <subcellularLocation>
        <location evidence="1">Nucleus</location>
    </subcellularLocation>
</comment>
<keyword evidence="7" id="KW-0131">Cell cycle</keyword>
<sequence>MAKGAEEMDIEAREVITKIGKQLGASKTRPSKDSIVKLLKQATTAFPKVEQSESLKSVVKPLSDSLVGHGLLHHKDKDVKMLVGICLCEIIRVIAPNPEFTDAVFRDIFVLLLSLFAELGDIASPYFSRRVELLEKVSKLQFFVLMLDTGCEDLVFKMFTSFFNVVREDHPQSLINSMSSIMIRILEEKVKDAHSDPLTFEANLTQRLLDVILQHIIKEGKGVVSPSFALAASVLKNCDGKLECIICQFLTSCILKRDAADSAVKEFYHEIIFQLFQIAPKMLLSVIPSLTLELLTDQVDVRMKALNLIRKLLSLPGNHFVREYRLVFNELLNRFSDKSAEVRLAVISCAKSLCLTNPSGSESLEVLSAIHGRLLDHDEKVRSEAVKVMSDLAKTNLNLVSSDLISGASERLRDKKVSVRKIALQKLVELYQEYCTRCAAGITFFNEHIEQIPCKVLMLCFEKDCPEFRLQDWLREYLNLWSRTEDVALDGNGSEDAERKLEALVLKMSECFCDPAEAKDYFKELTDKGTAVVLRQLFRKGTALECQITMDGYLRELEKQNPSSEFFHTLSKKASFNIFNSKLVQYILDRLCSDEAENKRLKDYSVQLLLTIVGAFPSLLRGSEEQFHHLLSEKVIPFNEQLIEIFAKEGSQLSFKLSDMYTPLAKLCLEATRAQSKLAVSAIAALADTSEQFLLSELCKVNHLYCRLFDWINTASGQNTPTVLQSLRCVAQHFVSTFEAQEKLITQYIVEKIFQQNDVFGLKTLVWSFLPHKHTTPRRSISFLMDIIHGMLQKDVCSDCTIRCKYDESHIQLAAAKSVIQLSRKWELYISPQIFRLTVLTSKDKSPWIRRSFVNKLHKLLTSKALPSRYACAFSFAAVDSLKDLRCDARKYLEEYIRRYGKGTQVHETMNMKEAANGPLYVAVFLIHVLAHDTGFPAPDCHDEDIYAKFLSPLFITLQATVHVNMVHSNSCHSSNIDSDVHQGQQMHENSLWSKCEVASKSGNTDDLEMNKTKYQFDGLHAANEEVFETLYHEVDTGQSINQSMPSTHGSAMLHKRDGNFKDTQNTVDAKLSLTCGSVASGSMLAQQEVIKSSREAFAVKHPEACSPSQICGHGIDFPANDQRRNFGASEYESIAGSLPKKGEFCIGPPMAVRRDKRRKDAVDVSISDVINMNDDVIVPCRTRRRKV</sequence>
<keyword evidence="9" id="KW-1185">Reference proteome</keyword>
<dbReference type="GO" id="GO:0035825">
    <property type="term" value="P:homologous recombination"/>
    <property type="evidence" value="ECO:0007669"/>
    <property type="project" value="UniProtKB-ARBA"/>
</dbReference>
<dbReference type="GO" id="GO:0000785">
    <property type="term" value="C:chromatin"/>
    <property type="evidence" value="ECO:0007669"/>
    <property type="project" value="TreeGrafter"/>
</dbReference>
<dbReference type="Pfam" id="PF20168">
    <property type="entry name" value="PDS5"/>
    <property type="match status" value="2"/>
</dbReference>
<keyword evidence="3" id="KW-0227">DNA damage</keyword>
<dbReference type="InterPro" id="IPR011989">
    <property type="entry name" value="ARM-like"/>
</dbReference>